<evidence type="ECO:0000256" key="1">
    <source>
        <dbReference type="SAM" id="SignalP"/>
    </source>
</evidence>
<reference evidence="2" key="1">
    <citation type="submission" date="2024-03" db="EMBL/GenBank/DDBJ databases">
        <title>Deinococcus weizhi sp. nov., isolated from human skin.</title>
        <authorList>
            <person name="Wei Z."/>
            <person name="Tian F."/>
            <person name="Yang C."/>
            <person name="Xin L.T."/>
            <person name="Wen Z.J."/>
            <person name="Lan K.C."/>
            <person name="Yu L."/>
            <person name="Zhe W."/>
            <person name="Dan F.D."/>
            <person name="Jun W."/>
            <person name="Rui Z."/>
            <person name="Yong X.J."/>
            <person name="Ting Y."/>
            <person name="Wei X."/>
            <person name="Xu Z.G."/>
            <person name="Xin Z."/>
            <person name="Dong F.G."/>
            <person name="Ni X.M."/>
            <person name="Zheng M.G."/>
            <person name="Chun Y."/>
            <person name="Qian W.X."/>
        </authorList>
    </citation>
    <scope>NUCLEOTIDE SEQUENCE</scope>
    <source>
        <strain evidence="2">VB142</strain>
    </source>
</reference>
<gene>
    <name evidence="2" type="ORF">WDJ50_11460</name>
</gene>
<dbReference type="AlphaFoldDB" id="A0AAU6Q047"/>
<sequence length="569" mass="59848">MNKNVLVTAGLLALGSGAQAASLAGHLPAGALLTFETHDAQKAFGRIVGLGADAAAKFGQSEDLTGAVKGIEQVLNGSLAEEAVVGVFAVGKPGKPFMPQVLGATRVSAEARGLLRDLIPDKPGARVGNFTFSRQGSVFVGMSQNMAYFSTDKDLLMAYLGRLSGKAAPRLMESAAYTMPTRSIGQQEMSLYMNFSGAAKVVRSQLGQWGFPRLLSPLVDALDTLGQYAGGLTTHAGGLTSAGAHVVNTAGKDKALARVLTHQTTFGVANIIPADAESVVANACAPESSPYTARWLTRFDLLDPFGFLSDSQLASHLERSAQYLGDECAQVALAGSAVSSFDSRTDPLAGMAHSLYYQRVRDRALAEAELPGYVASVNKAFQGVGQSLGELLKNEELPDEAAAALGQVGDLGSALSDLKMVYGFRGDYVVFAFSDSALKKALDETAPVLSSDPTFQAAQLPQTGAGWQYGRNLPDLTPEDFGLALDGAEAEDTGLDLSAEDYADLTDEERAQLEELDALLAELGPDGPSAEQQVGLVMADLFNRYDGMTASKAVRGNVVLSKSNVLYRW</sequence>
<dbReference type="EMBL" id="CP149782">
    <property type="protein sequence ID" value="WYF44022.1"/>
    <property type="molecule type" value="Genomic_DNA"/>
</dbReference>
<accession>A0AAU6Q047</accession>
<name>A0AAU6Q047_9DEIO</name>
<protein>
    <recommendedName>
        <fullName evidence="3">DUF3352 domain-containing protein</fullName>
    </recommendedName>
</protein>
<proteinExistence type="predicted"/>
<feature type="signal peptide" evidence="1">
    <location>
        <begin position="1"/>
        <end position="20"/>
    </location>
</feature>
<evidence type="ECO:0008006" key="3">
    <source>
        <dbReference type="Google" id="ProtNLM"/>
    </source>
</evidence>
<keyword evidence="1" id="KW-0732">Signal</keyword>
<organism evidence="2">
    <name type="scientific">Deinococcus sp. VB142</name>
    <dbReference type="NCBI Taxonomy" id="3112952"/>
    <lineage>
        <taxon>Bacteria</taxon>
        <taxon>Thermotogati</taxon>
        <taxon>Deinococcota</taxon>
        <taxon>Deinococci</taxon>
        <taxon>Deinococcales</taxon>
        <taxon>Deinococcaceae</taxon>
        <taxon>Deinococcus</taxon>
    </lineage>
</organism>
<evidence type="ECO:0000313" key="2">
    <source>
        <dbReference type="EMBL" id="WYF44022.1"/>
    </source>
</evidence>
<feature type="chain" id="PRO_5043772532" description="DUF3352 domain-containing protein" evidence="1">
    <location>
        <begin position="21"/>
        <end position="569"/>
    </location>
</feature>
<dbReference type="RefSeq" id="WP_339095204.1">
    <property type="nucleotide sequence ID" value="NZ_CP149782.1"/>
</dbReference>